<keyword evidence="2" id="KW-1133">Transmembrane helix</keyword>
<dbReference type="RefSeq" id="XP_028467232.1">
    <property type="nucleotide sequence ID" value="XM_028612881.1"/>
</dbReference>
<dbReference type="AlphaFoldDB" id="A0A3N2PYD5"/>
<sequence>MLEYMSYQKYKKYKDKKEAKEAEEKARNNGRLPEPKLDAPGPVLSSDDEAFLEAILSSSDEGLPPPLPMRPTFDRSSYSDNSYLHSDSRDRMSDDVASTSASTTTATKSKTKEKEKVKKKRTSHNPISFLLNRKDREKDMQLVPVVPLEEADREREDLSRVLEDLNLSAKNNKAFALSAESNELVRKFTLVLKDLVNGVPTAIDDLKNLIEDRDGTLKKNYDKLPSSMKKLVAQLPDKVSENMGPEFMAAAARGHGLKADEVPQGSSMKDAAKSLFMPKNLQDILTKPTAIIGMLKSIVSFLKLRWPAFIGVNVVWSVAIFLLLLVLWYCHKRGREVRLERERSAQSIDGRSRVEELPDDPMLPAPSSRRSSRGSDSTRRSSRHHSGTNTPRIDENSVRAGPRRRHTQR</sequence>
<evidence type="ECO:0008006" key="5">
    <source>
        <dbReference type="Google" id="ProtNLM"/>
    </source>
</evidence>
<evidence type="ECO:0000313" key="4">
    <source>
        <dbReference type="Proteomes" id="UP000272025"/>
    </source>
</evidence>
<feature type="transmembrane region" description="Helical" evidence="2">
    <location>
        <begin position="308"/>
        <end position="330"/>
    </location>
</feature>
<name>A0A3N2PYD5_SODAK</name>
<feature type="compositionally biased region" description="Low complexity" evidence="1">
    <location>
        <begin position="96"/>
        <end position="108"/>
    </location>
</feature>
<keyword evidence="2" id="KW-0812">Transmembrane</keyword>
<keyword evidence="4" id="KW-1185">Reference proteome</keyword>
<evidence type="ECO:0000256" key="2">
    <source>
        <dbReference type="SAM" id="Phobius"/>
    </source>
</evidence>
<organism evidence="3 4">
    <name type="scientific">Sodiomyces alkalinus (strain CBS 110278 / VKM F-3762 / F11)</name>
    <name type="common">Alkaliphilic filamentous fungus</name>
    <dbReference type="NCBI Taxonomy" id="1314773"/>
    <lineage>
        <taxon>Eukaryota</taxon>
        <taxon>Fungi</taxon>
        <taxon>Dikarya</taxon>
        <taxon>Ascomycota</taxon>
        <taxon>Pezizomycotina</taxon>
        <taxon>Sordariomycetes</taxon>
        <taxon>Hypocreomycetidae</taxon>
        <taxon>Glomerellales</taxon>
        <taxon>Plectosphaerellaceae</taxon>
        <taxon>Sodiomyces</taxon>
    </lineage>
</organism>
<dbReference type="EMBL" id="ML119054">
    <property type="protein sequence ID" value="ROT39426.1"/>
    <property type="molecule type" value="Genomic_DNA"/>
</dbReference>
<accession>A0A3N2PYD5</accession>
<evidence type="ECO:0000313" key="3">
    <source>
        <dbReference type="EMBL" id="ROT39426.1"/>
    </source>
</evidence>
<dbReference type="Proteomes" id="UP000272025">
    <property type="component" value="Unassembled WGS sequence"/>
</dbReference>
<reference evidence="3 4" key="1">
    <citation type="journal article" date="2018" name="Mol. Ecol.">
        <title>The obligate alkalophilic soda-lake fungus Sodiomyces alkalinus has shifted to a protein diet.</title>
        <authorList>
            <person name="Grum-Grzhimaylo A.A."/>
            <person name="Falkoski D.L."/>
            <person name="van den Heuvel J."/>
            <person name="Valero-Jimenez C.A."/>
            <person name="Min B."/>
            <person name="Choi I.G."/>
            <person name="Lipzen A."/>
            <person name="Daum C.G."/>
            <person name="Aanen D.K."/>
            <person name="Tsang A."/>
            <person name="Henrissat B."/>
            <person name="Bilanenko E.N."/>
            <person name="de Vries R.P."/>
            <person name="van Kan J.A.L."/>
            <person name="Grigoriev I.V."/>
            <person name="Debets A.J.M."/>
        </authorList>
    </citation>
    <scope>NUCLEOTIDE SEQUENCE [LARGE SCALE GENOMIC DNA]</scope>
    <source>
        <strain evidence="3 4">F11</strain>
    </source>
</reference>
<gene>
    <name evidence="3" type="ORF">SODALDRAFT_339754</name>
</gene>
<feature type="region of interest" description="Disordered" evidence="1">
    <location>
        <begin position="340"/>
        <end position="409"/>
    </location>
</feature>
<dbReference type="GeneID" id="39581359"/>
<feature type="region of interest" description="Disordered" evidence="1">
    <location>
        <begin position="13"/>
        <end position="123"/>
    </location>
</feature>
<evidence type="ECO:0000256" key="1">
    <source>
        <dbReference type="SAM" id="MobiDB-lite"/>
    </source>
</evidence>
<protein>
    <recommendedName>
        <fullName evidence="5">Ring-like domain-containing protein</fullName>
    </recommendedName>
</protein>
<feature type="compositionally biased region" description="Basic and acidic residues" evidence="1">
    <location>
        <begin position="340"/>
        <end position="356"/>
    </location>
</feature>
<proteinExistence type="predicted"/>
<feature type="compositionally biased region" description="Polar residues" evidence="1">
    <location>
        <begin position="74"/>
        <end position="85"/>
    </location>
</feature>
<feature type="compositionally biased region" description="Basic and acidic residues" evidence="1">
    <location>
        <begin position="15"/>
        <end position="37"/>
    </location>
</feature>
<dbReference type="OrthoDB" id="5398191at2759"/>
<keyword evidence="2" id="KW-0472">Membrane</keyword>